<reference evidence="1 2" key="1">
    <citation type="submission" date="2019-07" db="EMBL/GenBank/DDBJ databases">
        <title>Genome sequencing of KACC 19320.</title>
        <authorList>
            <person name="Heo J."/>
            <person name="Kim S.-J."/>
            <person name="Kim J.-S."/>
            <person name="Hong S.-B."/>
            <person name="Kwon S.-W."/>
        </authorList>
    </citation>
    <scope>NUCLEOTIDE SEQUENCE [LARGE SCALE GENOMIC DNA]</scope>
    <source>
        <strain evidence="1 2">KACC 19320</strain>
    </source>
</reference>
<dbReference type="RefSeq" id="WP_142766336.1">
    <property type="nucleotide sequence ID" value="NZ_CP041356.1"/>
</dbReference>
<dbReference type="KEGG" id="lack:FLP15_05770"/>
<dbReference type="EMBL" id="CP041356">
    <property type="protein sequence ID" value="QDK70752.1"/>
    <property type="molecule type" value="Genomic_DNA"/>
</dbReference>
<organism evidence="1 2">
    <name type="scientific">Lactococcus protaetiae</name>
    <dbReference type="NCBI Taxonomy" id="2592653"/>
    <lineage>
        <taxon>Bacteria</taxon>
        <taxon>Bacillati</taxon>
        <taxon>Bacillota</taxon>
        <taxon>Bacilli</taxon>
        <taxon>Lactobacillales</taxon>
        <taxon>Streptococcaceae</taxon>
        <taxon>Lactococcus</taxon>
    </lineage>
</organism>
<evidence type="ECO:0000313" key="1">
    <source>
        <dbReference type="EMBL" id="QDK70752.1"/>
    </source>
</evidence>
<proteinExistence type="predicted"/>
<gene>
    <name evidence="1" type="ORF">FLP15_05770</name>
</gene>
<dbReference type="Proteomes" id="UP000315128">
    <property type="component" value="Chromosome"/>
</dbReference>
<keyword evidence="2" id="KW-1185">Reference proteome</keyword>
<dbReference type="AlphaFoldDB" id="A0A514Z835"/>
<accession>A0A514Z835</accession>
<sequence>MKSITKEEIKNLVKDYFITIYGSKPVPFLKMTEEEQAVIYAMRDLTSNENYRSQSVEVFRNFFTLSLFKVE</sequence>
<evidence type="ECO:0000313" key="2">
    <source>
        <dbReference type="Proteomes" id="UP000315128"/>
    </source>
</evidence>
<name>A0A514Z835_9LACT</name>
<protein>
    <submittedName>
        <fullName evidence="1">Uncharacterized protein</fullName>
    </submittedName>
</protein>